<comment type="caution">
    <text evidence="1">The sequence shown here is derived from an EMBL/GenBank/DDBJ whole genome shotgun (WGS) entry which is preliminary data.</text>
</comment>
<proteinExistence type="predicted"/>
<dbReference type="RefSeq" id="WP_127056474.1">
    <property type="nucleotide sequence ID" value="NZ_RSCM01000022.1"/>
</dbReference>
<reference evidence="1 2" key="1">
    <citation type="journal article" date="2019" name="Genome Biol. Evol.">
        <title>Day and night: Metabolic profiles and evolutionary relationships of six axenic non-marine cyanobacteria.</title>
        <authorList>
            <person name="Will S.E."/>
            <person name="Henke P."/>
            <person name="Boedeker C."/>
            <person name="Huang S."/>
            <person name="Brinkmann H."/>
            <person name="Rohde M."/>
            <person name="Jarek M."/>
            <person name="Friedl T."/>
            <person name="Seufert S."/>
            <person name="Schumacher M."/>
            <person name="Overmann J."/>
            <person name="Neumann-Schaal M."/>
            <person name="Petersen J."/>
        </authorList>
    </citation>
    <scope>NUCLEOTIDE SEQUENCE [LARGE SCALE GENOMIC DNA]</scope>
    <source>
        <strain evidence="1 2">SAG 1403-4b</strain>
    </source>
</reference>
<gene>
    <name evidence="1" type="ORF">DSM107003_46790</name>
</gene>
<dbReference type="OrthoDB" id="489465at2"/>
<keyword evidence="2" id="KW-1185">Reference proteome</keyword>
<dbReference type="AlphaFoldDB" id="A0A3S1BWN0"/>
<evidence type="ECO:0000313" key="2">
    <source>
        <dbReference type="Proteomes" id="UP000276103"/>
    </source>
</evidence>
<evidence type="ECO:0000313" key="1">
    <source>
        <dbReference type="EMBL" id="RUS92932.1"/>
    </source>
</evidence>
<name>A0A3S1BWN0_ANAVA</name>
<sequence length="70" mass="8337">MSKIFKFELIEELPEKHGTYLFLLENGSIKQGYFGSFPVPHHEEETVRIAYCEDEEFHYEKCIGWLKPVE</sequence>
<organism evidence="1 2">
    <name type="scientific">Trichormus variabilis SAG 1403-4b</name>
    <dbReference type="NCBI Taxonomy" id="447716"/>
    <lineage>
        <taxon>Bacteria</taxon>
        <taxon>Bacillati</taxon>
        <taxon>Cyanobacteriota</taxon>
        <taxon>Cyanophyceae</taxon>
        <taxon>Nostocales</taxon>
        <taxon>Nostocaceae</taxon>
        <taxon>Trichormus</taxon>
    </lineage>
</organism>
<dbReference type="Proteomes" id="UP000276103">
    <property type="component" value="Unassembled WGS sequence"/>
</dbReference>
<protein>
    <submittedName>
        <fullName evidence="1">Uncharacterized protein</fullName>
    </submittedName>
</protein>
<accession>A0A3S1BWN0</accession>
<dbReference type="EMBL" id="RSCM01000022">
    <property type="protein sequence ID" value="RUS92932.1"/>
    <property type="molecule type" value="Genomic_DNA"/>
</dbReference>